<evidence type="ECO:0000256" key="1">
    <source>
        <dbReference type="SAM" id="MobiDB-lite"/>
    </source>
</evidence>
<comment type="caution">
    <text evidence="2">The sequence shown here is derived from an EMBL/GenBank/DDBJ whole genome shotgun (WGS) entry which is preliminary data.</text>
</comment>
<accession>A0ABQ4TLQ3</accession>
<organism evidence="2 3">
    <name type="scientific">Methylobacterium thuringiense</name>
    <dbReference type="NCBI Taxonomy" id="1003091"/>
    <lineage>
        <taxon>Bacteria</taxon>
        <taxon>Pseudomonadati</taxon>
        <taxon>Pseudomonadota</taxon>
        <taxon>Alphaproteobacteria</taxon>
        <taxon>Hyphomicrobiales</taxon>
        <taxon>Methylobacteriaceae</taxon>
        <taxon>Methylobacterium</taxon>
    </lineage>
</organism>
<reference evidence="2" key="1">
    <citation type="journal article" date="2021" name="Front. Microbiol.">
        <title>Comprehensive Comparative Genomics and Phenotyping of Methylobacterium Species.</title>
        <authorList>
            <person name="Alessa O."/>
            <person name="Ogura Y."/>
            <person name="Fujitani Y."/>
            <person name="Takami H."/>
            <person name="Hayashi T."/>
            <person name="Sahin N."/>
            <person name="Tani A."/>
        </authorList>
    </citation>
    <scope>NUCLEOTIDE SEQUENCE</scope>
    <source>
        <strain evidence="2">DSM 23674</strain>
    </source>
</reference>
<keyword evidence="3" id="KW-1185">Reference proteome</keyword>
<dbReference type="EMBL" id="BPRA01000009">
    <property type="protein sequence ID" value="GJE55578.1"/>
    <property type="molecule type" value="Genomic_DNA"/>
</dbReference>
<evidence type="ECO:0000313" key="2">
    <source>
        <dbReference type="EMBL" id="GJE55578.1"/>
    </source>
</evidence>
<sequence>MPNLFSDLPVAILACVSASTSGFTRIETGASRPTDTATSDNASSSGSLSTLKQKMPARKAAAISSRVLPTPENTILSAGTPAANARRSSPSETMSMPAPSRARVASTAWFEFAFTAKQVRASSPANASENTV</sequence>
<feature type="region of interest" description="Disordered" evidence="1">
    <location>
        <begin position="25"/>
        <end position="100"/>
    </location>
</feature>
<name>A0ABQ4TLQ3_9HYPH</name>
<feature type="compositionally biased region" description="Low complexity" evidence="1">
    <location>
        <begin position="34"/>
        <end position="51"/>
    </location>
</feature>
<proteinExistence type="predicted"/>
<evidence type="ECO:0000313" key="3">
    <source>
        <dbReference type="Proteomes" id="UP001055101"/>
    </source>
</evidence>
<reference evidence="2" key="2">
    <citation type="submission" date="2021-08" db="EMBL/GenBank/DDBJ databases">
        <authorList>
            <person name="Tani A."/>
            <person name="Ola A."/>
            <person name="Ogura Y."/>
            <person name="Katsura K."/>
            <person name="Hayashi T."/>
        </authorList>
    </citation>
    <scope>NUCLEOTIDE SEQUENCE</scope>
    <source>
        <strain evidence="2">DSM 23674</strain>
    </source>
</reference>
<evidence type="ECO:0008006" key="4">
    <source>
        <dbReference type="Google" id="ProtNLM"/>
    </source>
</evidence>
<dbReference type="Proteomes" id="UP001055101">
    <property type="component" value="Unassembled WGS sequence"/>
</dbReference>
<protein>
    <recommendedName>
        <fullName evidence="4">Secreted protein</fullName>
    </recommendedName>
</protein>
<gene>
    <name evidence="2" type="ORF">EKPJFOCH_2072</name>
</gene>